<feature type="non-terminal residue" evidence="1">
    <location>
        <position position="67"/>
    </location>
</feature>
<dbReference type="EMBL" id="CAJVPL010003076">
    <property type="protein sequence ID" value="CAG8625709.1"/>
    <property type="molecule type" value="Genomic_DNA"/>
</dbReference>
<reference evidence="1" key="1">
    <citation type="submission" date="2021-06" db="EMBL/GenBank/DDBJ databases">
        <authorList>
            <person name="Kallberg Y."/>
            <person name="Tangrot J."/>
            <person name="Rosling A."/>
        </authorList>
    </citation>
    <scope>NUCLEOTIDE SEQUENCE</scope>
    <source>
        <strain evidence="1">MT106</strain>
    </source>
</reference>
<protein>
    <submittedName>
        <fullName evidence="1">3276_t:CDS:1</fullName>
    </submittedName>
</protein>
<dbReference type="AlphaFoldDB" id="A0A9N9D774"/>
<organism evidence="1 2">
    <name type="scientific">Ambispora gerdemannii</name>
    <dbReference type="NCBI Taxonomy" id="144530"/>
    <lineage>
        <taxon>Eukaryota</taxon>
        <taxon>Fungi</taxon>
        <taxon>Fungi incertae sedis</taxon>
        <taxon>Mucoromycota</taxon>
        <taxon>Glomeromycotina</taxon>
        <taxon>Glomeromycetes</taxon>
        <taxon>Archaeosporales</taxon>
        <taxon>Ambisporaceae</taxon>
        <taxon>Ambispora</taxon>
    </lineage>
</organism>
<keyword evidence="2" id="KW-1185">Reference proteome</keyword>
<proteinExistence type="predicted"/>
<comment type="caution">
    <text evidence="1">The sequence shown here is derived from an EMBL/GenBank/DDBJ whole genome shotgun (WGS) entry which is preliminary data.</text>
</comment>
<dbReference type="Proteomes" id="UP000789831">
    <property type="component" value="Unassembled WGS sequence"/>
</dbReference>
<evidence type="ECO:0000313" key="2">
    <source>
        <dbReference type="Proteomes" id="UP000789831"/>
    </source>
</evidence>
<name>A0A9N9D774_9GLOM</name>
<evidence type="ECO:0000313" key="1">
    <source>
        <dbReference type="EMBL" id="CAG8625709.1"/>
    </source>
</evidence>
<dbReference type="OrthoDB" id="2399986at2759"/>
<gene>
    <name evidence="1" type="ORF">AGERDE_LOCUS10274</name>
</gene>
<sequence length="67" mass="7292">MSLKISKIICIQDSVDLDTRPDRQLARDWQSRKSKETAGTSVHLHYPTFKGSSLGIGTVNGGTFNAG</sequence>
<accession>A0A9N9D774</accession>